<proteinExistence type="predicted"/>
<keyword evidence="2" id="KW-1185">Reference proteome</keyword>
<sequence length="75" mass="8747">MPLHNERSDGVTWNSSERTVHYDLHQILHVVSEKCLEMSRDGAKLLINTCDSSNAYQQWVFQEYSAEKARQYGML</sequence>
<comment type="caution">
    <text evidence="1">The sequence shown here is derived from an EMBL/GenBank/DDBJ whole genome shotgun (WGS) entry which is preliminary data.</text>
</comment>
<dbReference type="STRING" id="6265.A0A0B2V4T2"/>
<reference evidence="1 2" key="1">
    <citation type="submission" date="2014-11" db="EMBL/GenBank/DDBJ databases">
        <title>Genetic blueprint of the zoonotic pathogen Toxocara canis.</title>
        <authorList>
            <person name="Zhu X.-Q."/>
            <person name="Korhonen P.K."/>
            <person name="Cai H."/>
            <person name="Young N.D."/>
            <person name="Nejsum P."/>
            <person name="von Samson-Himmelstjerna G."/>
            <person name="Boag P.R."/>
            <person name="Tan P."/>
            <person name="Li Q."/>
            <person name="Min J."/>
            <person name="Yang Y."/>
            <person name="Wang X."/>
            <person name="Fang X."/>
            <person name="Hall R.S."/>
            <person name="Hofmann A."/>
            <person name="Sternberg P.W."/>
            <person name="Jex A.R."/>
            <person name="Gasser R.B."/>
        </authorList>
    </citation>
    <scope>NUCLEOTIDE SEQUENCE [LARGE SCALE GENOMIC DNA]</scope>
    <source>
        <strain evidence="1">PN_DK_2014</strain>
    </source>
</reference>
<keyword evidence="1" id="KW-0808">Transferase</keyword>
<dbReference type="OrthoDB" id="6119243at2759"/>
<dbReference type="AlphaFoldDB" id="A0A0B2V4T2"/>
<accession>A0A0B2V4T2</accession>
<dbReference type="Proteomes" id="UP000031036">
    <property type="component" value="Unassembled WGS sequence"/>
</dbReference>
<name>A0A0B2V4T2_TOXCA</name>
<dbReference type="EMBL" id="JPKZ01002489">
    <property type="protein sequence ID" value="KHN76494.1"/>
    <property type="molecule type" value="Genomic_DNA"/>
</dbReference>
<organism evidence="1 2">
    <name type="scientific">Toxocara canis</name>
    <name type="common">Canine roundworm</name>
    <dbReference type="NCBI Taxonomy" id="6265"/>
    <lineage>
        <taxon>Eukaryota</taxon>
        <taxon>Metazoa</taxon>
        <taxon>Ecdysozoa</taxon>
        <taxon>Nematoda</taxon>
        <taxon>Chromadorea</taxon>
        <taxon>Rhabditida</taxon>
        <taxon>Spirurina</taxon>
        <taxon>Ascaridomorpha</taxon>
        <taxon>Ascaridoidea</taxon>
        <taxon>Toxocaridae</taxon>
        <taxon>Toxocara</taxon>
    </lineage>
</organism>
<protein>
    <submittedName>
        <fullName evidence="1">Polypeptide N-acetylgalactosaminyltransferase 5</fullName>
    </submittedName>
</protein>
<gene>
    <name evidence="1" type="primary">gly-5</name>
    <name evidence="1" type="ORF">Tcan_13878</name>
</gene>
<dbReference type="SUPFAM" id="SSF50370">
    <property type="entry name" value="Ricin B-like lectins"/>
    <property type="match status" value="1"/>
</dbReference>
<evidence type="ECO:0000313" key="2">
    <source>
        <dbReference type="Proteomes" id="UP000031036"/>
    </source>
</evidence>
<evidence type="ECO:0000313" key="1">
    <source>
        <dbReference type="EMBL" id="KHN76494.1"/>
    </source>
</evidence>
<dbReference type="GO" id="GO:0016740">
    <property type="term" value="F:transferase activity"/>
    <property type="evidence" value="ECO:0007669"/>
    <property type="project" value="UniProtKB-KW"/>
</dbReference>
<dbReference type="Gene3D" id="2.80.10.50">
    <property type="match status" value="1"/>
</dbReference>
<dbReference type="InterPro" id="IPR035992">
    <property type="entry name" value="Ricin_B-like_lectins"/>
</dbReference>